<evidence type="ECO:0000256" key="3">
    <source>
        <dbReference type="ARBA" id="ARBA00022857"/>
    </source>
</evidence>
<proteinExistence type="inferred from homology"/>
<dbReference type="AlphaFoldDB" id="A0AAN1QQR1"/>
<evidence type="ECO:0000256" key="4">
    <source>
        <dbReference type="ARBA" id="ARBA00022957"/>
    </source>
</evidence>
<keyword evidence="6 8" id="KW-0520">NAD</keyword>
<name>A0AAN1QQR1_SYNEL</name>
<evidence type="ECO:0000256" key="1">
    <source>
        <dbReference type="ARBA" id="ARBA00022448"/>
    </source>
</evidence>
<gene>
    <name evidence="8" type="primary">ndhO</name>
    <name evidence="9" type="ORF">DOP62_04040</name>
</gene>
<dbReference type="InterPro" id="IPR020905">
    <property type="entry name" value="NdhO"/>
</dbReference>
<comment type="similarity">
    <text evidence="8">Belongs to the complex I NdhO subunit family.</text>
</comment>
<comment type="catalytic activity">
    <reaction evidence="8">
        <text>a plastoquinone + NADH + (n+1) H(+)(in) = a plastoquinol + NAD(+) + n H(+)(out)</text>
        <dbReference type="Rhea" id="RHEA:42608"/>
        <dbReference type="Rhea" id="RHEA-COMP:9561"/>
        <dbReference type="Rhea" id="RHEA-COMP:9562"/>
        <dbReference type="ChEBI" id="CHEBI:15378"/>
        <dbReference type="ChEBI" id="CHEBI:17757"/>
        <dbReference type="ChEBI" id="CHEBI:57540"/>
        <dbReference type="ChEBI" id="CHEBI:57945"/>
        <dbReference type="ChEBI" id="CHEBI:62192"/>
    </reaction>
</comment>
<dbReference type="Proteomes" id="UP000267249">
    <property type="component" value="Chromosome"/>
</dbReference>
<comment type="catalytic activity">
    <reaction evidence="8">
        <text>a plastoquinone + NADPH + (n+1) H(+)(in) = a plastoquinol + NADP(+) + n H(+)(out)</text>
        <dbReference type="Rhea" id="RHEA:42612"/>
        <dbReference type="Rhea" id="RHEA-COMP:9561"/>
        <dbReference type="Rhea" id="RHEA-COMP:9562"/>
        <dbReference type="ChEBI" id="CHEBI:15378"/>
        <dbReference type="ChEBI" id="CHEBI:17757"/>
        <dbReference type="ChEBI" id="CHEBI:57783"/>
        <dbReference type="ChEBI" id="CHEBI:58349"/>
        <dbReference type="ChEBI" id="CHEBI:62192"/>
    </reaction>
</comment>
<protein>
    <recommendedName>
        <fullName evidence="8">NAD(P)H-quinone oxidoreductase subunit O</fullName>
        <ecNumber evidence="8">7.1.1.-</ecNumber>
    </recommendedName>
    <alternativeName>
        <fullName evidence="8">NAD(P)H dehydrogenase I subunit O</fullName>
        <shortName evidence="8">NDH-1 subunit O</shortName>
        <shortName evidence="8">NDH-O</shortName>
    </alternativeName>
</protein>
<evidence type="ECO:0000256" key="2">
    <source>
        <dbReference type="ARBA" id="ARBA00022719"/>
    </source>
</evidence>
<dbReference type="RefSeq" id="WP_208675808.1">
    <property type="nucleotide sequence ID" value="NZ_CP030139.2"/>
</dbReference>
<evidence type="ECO:0000256" key="6">
    <source>
        <dbReference type="ARBA" id="ARBA00023027"/>
    </source>
</evidence>
<comment type="function">
    <text evidence="8">NDH-1 shuttles electrons from an unknown electron donor, via FMN and iron-sulfur (Fe-S) centers, to quinones in the respiratory and/or the photosynthetic chain. The immediate electron acceptor for the enzyme in this species is believed to be plastoquinone. Couples the redox reaction to proton translocation, and thus conserves the redox energy in a proton gradient. Cyanobacterial NDH-1 also plays a role in inorganic carbon-concentration.</text>
</comment>
<evidence type="ECO:0000313" key="10">
    <source>
        <dbReference type="Proteomes" id="UP000267249"/>
    </source>
</evidence>
<organism evidence="9 10">
    <name type="scientific">Synechococcus elongatus PCC 11801</name>
    <dbReference type="NCBI Taxonomy" id="2219813"/>
    <lineage>
        <taxon>Bacteria</taxon>
        <taxon>Bacillati</taxon>
        <taxon>Cyanobacteriota</taxon>
        <taxon>Cyanophyceae</taxon>
        <taxon>Synechococcales</taxon>
        <taxon>Synechococcaceae</taxon>
        <taxon>Synechococcus</taxon>
    </lineage>
</organism>
<dbReference type="HAMAP" id="MF_01354">
    <property type="entry name" value="NDH1_NDH1O"/>
    <property type="match status" value="1"/>
</dbReference>
<dbReference type="EMBL" id="CP030139">
    <property type="protein sequence ID" value="AZB73624.1"/>
    <property type="molecule type" value="Genomic_DNA"/>
</dbReference>
<keyword evidence="5 8" id="KW-1278">Translocase</keyword>
<accession>A0AAN1QQR1</accession>
<keyword evidence="1 8" id="KW-0813">Transport</keyword>
<comment type="subunit">
    <text evidence="8">NDH-1 can be composed of about 15 different subunits; different subcomplexes with different compositions have been identified which probably have different functions.</text>
</comment>
<evidence type="ECO:0000313" key="9">
    <source>
        <dbReference type="EMBL" id="AZB73624.1"/>
    </source>
</evidence>
<keyword evidence="8" id="KW-0793">Thylakoid</keyword>
<keyword evidence="4 8" id="KW-0618">Plastoquinone</keyword>
<evidence type="ECO:0000256" key="5">
    <source>
        <dbReference type="ARBA" id="ARBA00022967"/>
    </source>
</evidence>
<evidence type="ECO:0000256" key="8">
    <source>
        <dbReference type="HAMAP-Rule" id="MF_01354"/>
    </source>
</evidence>
<dbReference type="EC" id="7.1.1.-" evidence="8"/>
<keyword evidence="7 8" id="KW-0472">Membrane</keyword>
<dbReference type="Pfam" id="PF11910">
    <property type="entry name" value="NdhO"/>
    <property type="match status" value="1"/>
</dbReference>
<evidence type="ECO:0000256" key="7">
    <source>
        <dbReference type="ARBA" id="ARBA00023136"/>
    </source>
</evidence>
<reference evidence="9 10" key="1">
    <citation type="journal article" date="2018" name="Sci. Rep.">
        <title>Genome Features and Biochemical Characteristics of a Robust, Fast Growing and Naturally Transformable Cyanobacterium Synechococcus elongatus PCC 11801 Isolated from India.</title>
        <authorList>
            <person name="Jaiswal D."/>
            <person name="Sengupta A."/>
            <person name="Sohoni S."/>
            <person name="Sengupta S."/>
            <person name="Phadnavis A.G."/>
            <person name="Pakrasi H.B."/>
            <person name="Wangikar P.P."/>
        </authorList>
    </citation>
    <scope>NUCLEOTIDE SEQUENCE [LARGE SCALE GENOMIC DNA]</scope>
    <source>
        <strain evidence="9 10">PCC 11801</strain>
    </source>
</reference>
<dbReference type="GO" id="GO:0048038">
    <property type="term" value="F:quinone binding"/>
    <property type="evidence" value="ECO:0007669"/>
    <property type="project" value="UniProtKB-KW"/>
</dbReference>
<keyword evidence="3 8" id="KW-0521">NADP</keyword>
<dbReference type="GO" id="GO:0016655">
    <property type="term" value="F:oxidoreductase activity, acting on NAD(P)H, quinone or similar compound as acceptor"/>
    <property type="evidence" value="ECO:0007669"/>
    <property type="project" value="UniProtKB-UniRule"/>
</dbReference>
<sequence length="72" mass="7856">MAADLKKGSLVRAIATELEGSVELLASDARIPSYILETNGEILDIKGDYALVRFSRPTPNVWLRLDQLQAAA</sequence>
<dbReference type="GO" id="GO:0031676">
    <property type="term" value="C:plasma membrane-derived thylakoid membrane"/>
    <property type="evidence" value="ECO:0007669"/>
    <property type="project" value="UniProtKB-SubCell"/>
</dbReference>
<comment type="subcellular location">
    <subcellularLocation>
        <location evidence="8">Cellular thylakoid membrane</location>
        <topology evidence="8">Peripheral membrane protein</topology>
        <orientation evidence="8">Cytoplasmic side</orientation>
    </subcellularLocation>
</comment>
<keyword evidence="2 8" id="KW-0874">Quinone</keyword>